<evidence type="ECO:0000313" key="6">
    <source>
        <dbReference type="EMBL" id="EQD81015.1"/>
    </source>
</evidence>
<gene>
    <name evidence="6" type="ORF">B1A_00275</name>
</gene>
<dbReference type="SUPFAM" id="SSF51206">
    <property type="entry name" value="cAMP-binding domain-like"/>
    <property type="match status" value="1"/>
</dbReference>
<dbReference type="GO" id="GO:0003700">
    <property type="term" value="F:DNA-binding transcription factor activity"/>
    <property type="evidence" value="ECO:0007669"/>
    <property type="project" value="TreeGrafter"/>
</dbReference>
<dbReference type="InterPro" id="IPR018490">
    <property type="entry name" value="cNMP-bd_dom_sf"/>
</dbReference>
<dbReference type="InterPro" id="IPR000595">
    <property type="entry name" value="cNMP-bd_dom"/>
</dbReference>
<name>T1DGQ9_9ZZZZ</name>
<dbReference type="Pfam" id="PF00027">
    <property type="entry name" value="cNMP_binding"/>
    <property type="match status" value="1"/>
</dbReference>
<evidence type="ECO:0000259" key="4">
    <source>
        <dbReference type="PROSITE" id="PS50042"/>
    </source>
</evidence>
<dbReference type="SMART" id="SM00100">
    <property type="entry name" value="cNMP"/>
    <property type="match status" value="1"/>
</dbReference>
<dbReference type="GO" id="GO:0003677">
    <property type="term" value="F:DNA binding"/>
    <property type="evidence" value="ECO:0007669"/>
    <property type="project" value="UniProtKB-KW"/>
</dbReference>
<dbReference type="InterPro" id="IPR036388">
    <property type="entry name" value="WH-like_DNA-bd_sf"/>
</dbReference>
<reference evidence="6" key="2">
    <citation type="journal article" date="2014" name="ISME J.">
        <title>Microbial stratification in low pH oxic and suboxic macroscopic growths along an acid mine drainage.</title>
        <authorList>
            <person name="Mendez-Garcia C."/>
            <person name="Mesa V."/>
            <person name="Sprenger R.R."/>
            <person name="Richter M."/>
            <person name="Diez M.S."/>
            <person name="Solano J."/>
            <person name="Bargiela R."/>
            <person name="Golyshina O.V."/>
            <person name="Manteca A."/>
            <person name="Ramos J.L."/>
            <person name="Gallego J.R."/>
            <person name="Llorente I."/>
            <person name="Martins Dos Santos V.A."/>
            <person name="Jensen O.N."/>
            <person name="Pelaez A.I."/>
            <person name="Sanchez J."/>
            <person name="Ferrer M."/>
        </authorList>
    </citation>
    <scope>NUCLEOTIDE SEQUENCE</scope>
</reference>
<accession>T1DGQ9</accession>
<feature type="domain" description="HTH crp-type" evidence="5">
    <location>
        <begin position="154"/>
        <end position="223"/>
    </location>
</feature>
<keyword evidence="1" id="KW-0805">Transcription regulation</keyword>
<dbReference type="InterPro" id="IPR036390">
    <property type="entry name" value="WH_DNA-bd_sf"/>
</dbReference>
<dbReference type="InterPro" id="IPR050397">
    <property type="entry name" value="Env_Response_Regulators"/>
</dbReference>
<keyword evidence="2" id="KW-0238">DNA-binding</keyword>
<protein>
    <submittedName>
        <fullName evidence="6">Fumarate/nitrate reduction transcriptional regulator</fullName>
    </submittedName>
</protein>
<dbReference type="AlphaFoldDB" id="T1DGQ9"/>
<reference evidence="6" key="1">
    <citation type="submission" date="2013-08" db="EMBL/GenBank/DDBJ databases">
        <authorList>
            <person name="Mendez C."/>
            <person name="Richter M."/>
            <person name="Ferrer M."/>
            <person name="Sanchez J."/>
        </authorList>
    </citation>
    <scope>NUCLEOTIDE SEQUENCE</scope>
</reference>
<sequence>MGTKNTELSCGNCALSRICLPANLSARETRILAGAVERGRELCTGARLIRAGTRMDALYVVRSGSAKSCGVLKDGEEYVRAFNLPGEVAGLEGFANGHHTSDLVALEPLRYCRISIGRLERMMETLPGLRREMLRLLGQSLEDTQRMRIEVSMVDARGRLASFLVDLSRRLERRNLSPTHFRLSMSRRDIARHLGLTLETVSRALGAFRRAGWVEVKARHIKL</sequence>
<dbReference type="FunFam" id="1.10.10.10:FF:000028">
    <property type="entry name" value="Fumarate/nitrate reduction transcriptional regulator Fnr"/>
    <property type="match status" value="1"/>
</dbReference>
<dbReference type="PROSITE" id="PS51063">
    <property type="entry name" value="HTH_CRP_2"/>
    <property type="match status" value="1"/>
</dbReference>
<dbReference type="PROSITE" id="PS50042">
    <property type="entry name" value="CNMP_BINDING_3"/>
    <property type="match status" value="1"/>
</dbReference>
<dbReference type="GO" id="GO:0005829">
    <property type="term" value="C:cytosol"/>
    <property type="evidence" value="ECO:0007669"/>
    <property type="project" value="TreeGrafter"/>
</dbReference>
<feature type="non-terminal residue" evidence="6">
    <location>
        <position position="223"/>
    </location>
</feature>
<feature type="domain" description="Cyclic nucleotide-binding" evidence="4">
    <location>
        <begin position="20"/>
        <end position="140"/>
    </location>
</feature>
<evidence type="ECO:0000256" key="2">
    <source>
        <dbReference type="ARBA" id="ARBA00023125"/>
    </source>
</evidence>
<dbReference type="CDD" id="cd00092">
    <property type="entry name" value="HTH_CRP"/>
    <property type="match status" value="1"/>
</dbReference>
<dbReference type="SMART" id="SM00419">
    <property type="entry name" value="HTH_CRP"/>
    <property type="match status" value="1"/>
</dbReference>
<dbReference type="SUPFAM" id="SSF46785">
    <property type="entry name" value="Winged helix' DNA-binding domain"/>
    <property type="match status" value="1"/>
</dbReference>
<keyword evidence="3" id="KW-0804">Transcription</keyword>
<evidence type="ECO:0000259" key="5">
    <source>
        <dbReference type="PROSITE" id="PS51063"/>
    </source>
</evidence>
<dbReference type="Pfam" id="PF13545">
    <property type="entry name" value="HTH_Crp_2"/>
    <property type="match status" value="1"/>
</dbReference>
<proteinExistence type="predicted"/>
<dbReference type="CDD" id="cd00038">
    <property type="entry name" value="CAP_ED"/>
    <property type="match status" value="1"/>
</dbReference>
<dbReference type="InterPro" id="IPR012318">
    <property type="entry name" value="HTH_CRP"/>
</dbReference>
<evidence type="ECO:0000256" key="3">
    <source>
        <dbReference type="ARBA" id="ARBA00023163"/>
    </source>
</evidence>
<dbReference type="PANTHER" id="PTHR24567:SF75">
    <property type="entry name" value="FUMARATE AND NITRATE REDUCTION REGULATORY PROTEIN"/>
    <property type="match status" value="1"/>
</dbReference>
<dbReference type="Gene3D" id="2.60.120.10">
    <property type="entry name" value="Jelly Rolls"/>
    <property type="match status" value="1"/>
</dbReference>
<dbReference type="InterPro" id="IPR014710">
    <property type="entry name" value="RmlC-like_jellyroll"/>
</dbReference>
<dbReference type="PANTHER" id="PTHR24567">
    <property type="entry name" value="CRP FAMILY TRANSCRIPTIONAL REGULATORY PROTEIN"/>
    <property type="match status" value="1"/>
</dbReference>
<evidence type="ECO:0000256" key="1">
    <source>
        <dbReference type="ARBA" id="ARBA00023015"/>
    </source>
</evidence>
<dbReference type="Gene3D" id="1.10.10.10">
    <property type="entry name" value="Winged helix-like DNA-binding domain superfamily/Winged helix DNA-binding domain"/>
    <property type="match status" value="1"/>
</dbReference>
<organism evidence="6">
    <name type="scientific">mine drainage metagenome</name>
    <dbReference type="NCBI Taxonomy" id="410659"/>
    <lineage>
        <taxon>unclassified sequences</taxon>
        <taxon>metagenomes</taxon>
        <taxon>ecological metagenomes</taxon>
    </lineage>
</organism>
<dbReference type="PRINTS" id="PR00034">
    <property type="entry name" value="HTHCRP"/>
</dbReference>
<comment type="caution">
    <text evidence="6">The sequence shown here is derived from an EMBL/GenBank/DDBJ whole genome shotgun (WGS) entry which is preliminary data.</text>
</comment>
<dbReference type="EMBL" id="AUZX01000208">
    <property type="protein sequence ID" value="EQD81015.1"/>
    <property type="molecule type" value="Genomic_DNA"/>
</dbReference>